<gene>
    <name evidence="1" type="ORF">LY01_01682</name>
</gene>
<dbReference type="Proteomes" id="UP000239002">
    <property type="component" value="Unassembled WGS sequence"/>
</dbReference>
<dbReference type="EMBL" id="PTJE01000003">
    <property type="protein sequence ID" value="PPK94929.1"/>
    <property type="molecule type" value="Genomic_DNA"/>
</dbReference>
<dbReference type="RefSeq" id="WP_104515377.1">
    <property type="nucleotide sequence ID" value="NZ_MQVW01000024.1"/>
</dbReference>
<sequence length="233" mass="27470">MRDGSHILFVLHHLKKTLYIITIISIFIACSTEPKREVQEKLEPFEITNRISSKTYGDTLRVEYEYRGDTVIQKRIDSKGTTDDNFDSSFTVTSIWSTKNTSKLLCDEKLKLTLDDIDYEFCYQDVLKQFDKEIALSKAKNNIWDADGLLEMKMDVMKYHNGKNIDLDFFGNSYLMDLVKEINVNIYDNKTKSLIEQISLEKYETNFSEGKKYYFLNKKKDTIAVYRRLEWMS</sequence>
<name>A0A2S6IL38_9FLAO</name>
<reference evidence="1 2" key="1">
    <citation type="submission" date="2018-02" db="EMBL/GenBank/DDBJ databases">
        <title>Genomic Encyclopedia of Archaeal and Bacterial Type Strains, Phase II (KMG-II): from individual species to whole genera.</title>
        <authorList>
            <person name="Goeker M."/>
        </authorList>
    </citation>
    <scope>NUCLEOTIDE SEQUENCE [LARGE SCALE GENOMIC DNA]</scope>
    <source>
        <strain evidence="1 2">DSM 16809</strain>
    </source>
</reference>
<evidence type="ECO:0000313" key="1">
    <source>
        <dbReference type="EMBL" id="PPK94929.1"/>
    </source>
</evidence>
<evidence type="ECO:0000313" key="2">
    <source>
        <dbReference type="Proteomes" id="UP000239002"/>
    </source>
</evidence>
<dbReference type="AlphaFoldDB" id="A0A2S6IL38"/>
<evidence type="ECO:0008006" key="3">
    <source>
        <dbReference type="Google" id="ProtNLM"/>
    </source>
</evidence>
<organism evidence="1 2">
    <name type="scientific">Nonlabens xylanidelens</name>
    <dbReference type="NCBI Taxonomy" id="191564"/>
    <lineage>
        <taxon>Bacteria</taxon>
        <taxon>Pseudomonadati</taxon>
        <taxon>Bacteroidota</taxon>
        <taxon>Flavobacteriia</taxon>
        <taxon>Flavobacteriales</taxon>
        <taxon>Flavobacteriaceae</taxon>
        <taxon>Nonlabens</taxon>
    </lineage>
</organism>
<keyword evidence="2" id="KW-1185">Reference proteome</keyword>
<proteinExistence type="predicted"/>
<comment type="caution">
    <text evidence="1">The sequence shown here is derived from an EMBL/GenBank/DDBJ whole genome shotgun (WGS) entry which is preliminary data.</text>
</comment>
<dbReference type="PROSITE" id="PS51257">
    <property type="entry name" value="PROKAR_LIPOPROTEIN"/>
    <property type="match status" value="1"/>
</dbReference>
<accession>A0A2S6IL38</accession>
<protein>
    <recommendedName>
        <fullName evidence="3">Lipoprotein</fullName>
    </recommendedName>
</protein>